<feature type="signal peptide" evidence="1">
    <location>
        <begin position="1"/>
        <end position="19"/>
    </location>
</feature>
<organism evidence="3 4">
    <name type="scientific">Aquirufa echingensis</name>
    <dbReference type="NCBI Taxonomy" id="3096516"/>
    <lineage>
        <taxon>Bacteria</taxon>
        <taxon>Pseudomonadati</taxon>
        <taxon>Bacteroidota</taxon>
        <taxon>Cytophagia</taxon>
        <taxon>Cytophagales</taxon>
        <taxon>Flectobacillaceae</taxon>
        <taxon>Aquirufa</taxon>
    </lineage>
</organism>
<keyword evidence="4" id="KW-1185">Reference proteome</keyword>
<sequence>MKILRLIFLLLFCVQVTLAQNFESLNQFLKQEVQANKLKGVHGLVYHKNKVVFNKFYGDRDAENKVPMTGKEIYYLQSMSKPVITVALMTLYEQGKFSLDDPVENYLPEFKNLSVVQDVNQGMRSSLIPAKSRITIRQLISHTSGMSHGITQVKMDRDIWNTILYDQSLTTIEKRVAALAKIPLSYQPGTKWNYSFGPDVASRLIEVLTGETTDAYLKKTIFQPLGMKDMGYNLNEAQEKRAMVVYDFQNGKNLVRSNMQPARKNVTVFAGVNALWGTMEDYLTFAKMLYHHGELHGKRILKKETLQLMRTDVTAEITRKPDQTSRIYKIANGISLDEDGSTNLEPGYGFGLGFGILINPMVANKPNVSAGEYFWSGANSTHFFINPKDEVIGIFMTQIGSLGTPNPYQFYFGDEFRKGVYAGIKTAESKLVTTDVAKPSEVKALGFDQKVLDEFQQEVSKSIQQKEIAGAVTLIARKGKIVHFEAKGESQMETHVPMQKDAIFRLASMTKPIATLALLLLMEDGKCKPNDPVSKYLPEFASQQVLVSKDSVDGMWMFKTREATKPMLIRHVLTHTTGQPSAYGGNMPEAYAAITKNAYSSNIENYVKKLAKLPLTHEPGEGWIYGPGLLVAGRIVEVISGMPFQDFVQKRILDPLGMKDTHFFLEAKDAPRFTSYYQPDGKGGLVLIDPGSEKSIRISGSKTYYSGSGGLHSTALDYFKFCQMVVQDGELNGVRIAKPSTIAMMKTDQTPLNLEAAITPTDDLKNNGFTFGYAIKRKEIGNDPRPAGTIYWSGATGPIFFIDPIHELIAMLLYQRPSTAPTNIRTNFKSWVMKSLIK</sequence>
<dbReference type="EC" id="3.1.1.103" evidence="3"/>
<dbReference type="InterPro" id="IPR012338">
    <property type="entry name" value="Beta-lactam/transpept-like"/>
</dbReference>
<dbReference type="EMBL" id="JBBKYA010000006">
    <property type="protein sequence ID" value="MFD3276837.1"/>
    <property type="molecule type" value="Genomic_DNA"/>
</dbReference>
<name>A0ABW6D4B2_9BACT</name>
<evidence type="ECO:0000313" key="4">
    <source>
        <dbReference type="Proteomes" id="UP001598114"/>
    </source>
</evidence>
<feature type="domain" description="Beta-lactamase-related" evidence="2">
    <location>
        <begin position="456"/>
        <end position="822"/>
    </location>
</feature>
<keyword evidence="3" id="KW-0378">Hydrolase</keyword>
<gene>
    <name evidence="3" type="ORF">SKC38_11415</name>
</gene>
<evidence type="ECO:0000259" key="2">
    <source>
        <dbReference type="Pfam" id="PF00144"/>
    </source>
</evidence>
<feature type="chain" id="PRO_5047109622" evidence="1">
    <location>
        <begin position="20"/>
        <end position="838"/>
    </location>
</feature>
<dbReference type="RefSeq" id="WP_377977278.1">
    <property type="nucleotide sequence ID" value="NZ_JBBKYA010000006.1"/>
</dbReference>
<dbReference type="PANTHER" id="PTHR43283">
    <property type="entry name" value="BETA-LACTAMASE-RELATED"/>
    <property type="match status" value="1"/>
</dbReference>
<dbReference type="InterPro" id="IPR050789">
    <property type="entry name" value="Diverse_Enzym_Activities"/>
</dbReference>
<dbReference type="SUPFAM" id="SSF56601">
    <property type="entry name" value="beta-lactamase/transpeptidase-like"/>
    <property type="match status" value="2"/>
</dbReference>
<accession>A0ABW6D4B2</accession>
<keyword evidence="1" id="KW-0732">Signal</keyword>
<dbReference type="PANTHER" id="PTHR43283:SF3">
    <property type="entry name" value="BETA-LACTAMASE FAMILY PROTEIN (AFU_ORTHOLOGUE AFUA_5G07500)"/>
    <property type="match status" value="1"/>
</dbReference>
<dbReference type="Gene3D" id="3.40.710.10">
    <property type="entry name" value="DD-peptidase/beta-lactamase superfamily"/>
    <property type="match status" value="2"/>
</dbReference>
<dbReference type="GO" id="GO:0016787">
    <property type="term" value="F:hydrolase activity"/>
    <property type="evidence" value="ECO:0007669"/>
    <property type="project" value="UniProtKB-KW"/>
</dbReference>
<reference evidence="3 4" key="1">
    <citation type="submission" date="2024-03" db="EMBL/GenBank/DDBJ databases">
        <title>Aquirufa genome sequencing.</title>
        <authorList>
            <person name="Pitt A."/>
            <person name="Hahn M.W."/>
        </authorList>
    </citation>
    <scope>NUCLEOTIDE SEQUENCE [LARGE SCALE GENOMIC DNA]</scope>
    <source>
        <strain evidence="3 4">PLAD-142S6K</strain>
    </source>
</reference>
<proteinExistence type="predicted"/>
<evidence type="ECO:0000313" key="3">
    <source>
        <dbReference type="EMBL" id="MFD3276837.1"/>
    </source>
</evidence>
<feature type="domain" description="Beta-lactamase-related" evidence="2">
    <location>
        <begin position="26"/>
        <end position="401"/>
    </location>
</feature>
<dbReference type="Proteomes" id="UP001598114">
    <property type="component" value="Unassembled WGS sequence"/>
</dbReference>
<comment type="caution">
    <text evidence="3">The sequence shown here is derived from an EMBL/GenBank/DDBJ whole genome shotgun (WGS) entry which is preliminary data.</text>
</comment>
<evidence type="ECO:0000256" key="1">
    <source>
        <dbReference type="SAM" id="SignalP"/>
    </source>
</evidence>
<protein>
    <submittedName>
        <fullName evidence="3">Serine hydrolase domain-containing protein</fullName>
        <ecNumber evidence="3">3.1.1.103</ecNumber>
    </submittedName>
</protein>
<dbReference type="InterPro" id="IPR001466">
    <property type="entry name" value="Beta-lactam-related"/>
</dbReference>
<dbReference type="Pfam" id="PF00144">
    <property type="entry name" value="Beta-lactamase"/>
    <property type="match status" value="2"/>
</dbReference>